<dbReference type="PROSITE" id="PS51819">
    <property type="entry name" value="VOC"/>
    <property type="match status" value="1"/>
</dbReference>
<gene>
    <name evidence="2" type="ORF">LPC04_07970</name>
</gene>
<dbReference type="Pfam" id="PF00903">
    <property type="entry name" value="Glyoxalase"/>
    <property type="match status" value="1"/>
</dbReference>
<protein>
    <submittedName>
        <fullName evidence="2">VOC family protein</fullName>
    </submittedName>
</protein>
<evidence type="ECO:0000259" key="1">
    <source>
        <dbReference type="PROSITE" id="PS51819"/>
    </source>
</evidence>
<reference evidence="2" key="1">
    <citation type="submission" date="2021-11" db="EMBL/GenBank/DDBJ databases">
        <title>BS-T2-15 a new species belonging to the Comamonadaceae family isolated from the soil of a French oak forest.</title>
        <authorList>
            <person name="Mieszkin S."/>
            <person name="Alain K."/>
        </authorList>
    </citation>
    <scope>NUCLEOTIDE SEQUENCE</scope>
    <source>
        <strain evidence="2">BS-T2-15</strain>
    </source>
</reference>
<evidence type="ECO:0000313" key="2">
    <source>
        <dbReference type="EMBL" id="MCK9685643.1"/>
    </source>
</evidence>
<feature type="domain" description="VOC" evidence="1">
    <location>
        <begin position="4"/>
        <end position="128"/>
    </location>
</feature>
<evidence type="ECO:0000313" key="3">
    <source>
        <dbReference type="Proteomes" id="UP001139353"/>
    </source>
</evidence>
<dbReference type="Proteomes" id="UP001139353">
    <property type="component" value="Unassembled WGS sequence"/>
</dbReference>
<dbReference type="InterPro" id="IPR029068">
    <property type="entry name" value="Glyas_Bleomycin-R_OHBP_Dase"/>
</dbReference>
<organism evidence="2 3">
    <name type="scientific">Scleromatobacter humisilvae</name>
    <dbReference type="NCBI Taxonomy" id="2897159"/>
    <lineage>
        <taxon>Bacteria</taxon>
        <taxon>Pseudomonadati</taxon>
        <taxon>Pseudomonadota</taxon>
        <taxon>Betaproteobacteria</taxon>
        <taxon>Burkholderiales</taxon>
        <taxon>Sphaerotilaceae</taxon>
        <taxon>Scleromatobacter</taxon>
    </lineage>
</organism>
<sequence length="132" mass="14358">MQQRLDMVMLPVRDRAHAVRFYEQGLGWTPRSGAQTGHSVKYAASGILVAMIDREYLSKECGLPGSTVAASGMTLVTFVDSIEQVDQAAVDVMKAGGSVTSAPRIRDGGLYTFYFTDPDGNPWEVVWSPDAK</sequence>
<keyword evidence="3" id="KW-1185">Reference proteome</keyword>
<proteinExistence type="predicted"/>
<comment type="caution">
    <text evidence="2">The sequence shown here is derived from an EMBL/GenBank/DDBJ whole genome shotgun (WGS) entry which is preliminary data.</text>
</comment>
<name>A0A9X1YGJ3_9BURK</name>
<dbReference type="RefSeq" id="WP_275681641.1">
    <property type="nucleotide sequence ID" value="NZ_JAJLJH010000001.1"/>
</dbReference>
<dbReference type="AlphaFoldDB" id="A0A9X1YGJ3"/>
<dbReference type="SUPFAM" id="SSF54593">
    <property type="entry name" value="Glyoxalase/Bleomycin resistance protein/Dihydroxybiphenyl dioxygenase"/>
    <property type="match status" value="1"/>
</dbReference>
<dbReference type="Gene3D" id="3.10.180.10">
    <property type="entry name" value="2,3-Dihydroxybiphenyl 1,2-Dioxygenase, domain 1"/>
    <property type="match status" value="1"/>
</dbReference>
<dbReference type="PANTHER" id="PTHR36503:SF1">
    <property type="entry name" value="BLR2520 PROTEIN"/>
    <property type="match status" value="1"/>
</dbReference>
<accession>A0A9X1YGJ3</accession>
<dbReference type="EMBL" id="JAJLJH010000001">
    <property type="protein sequence ID" value="MCK9685643.1"/>
    <property type="molecule type" value="Genomic_DNA"/>
</dbReference>
<dbReference type="InterPro" id="IPR004360">
    <property type="entry name" value="Glyas_Fos-R_dOase_dom"/>
</dbReference>
<dbReference type="PANTHER" id="PTHR36503">
    <property type="entry name" value="BLR2520 PROTEIN"/>
    <property type="match status" value="1"/>
</dbReference>
<dbReference type="InterPro" id="IPR037523">
    <property type="entry name" value="VOC_core"/>
</dbReference>